<dbReference type="Pfam" id="PF02107">
    <property type="entry name" value="FlgH"/>
    <property type="match status" value="1"/>
</dbReference>
<evidence type="ECO:0000313" key="13">
    <source>
        <dbReference type="Proteomes" id="UP001499988"/>
    </source>
</evidence>
<dbReference type="PANTHER" id="PTHR34933:SF1">
    <property type="entry name" value="FLAGELLAR L-RING PROTEIN"/>
    <property type="match status" value="1"/>
</dbReference>
<keyword evidence="7" id="KW-0564">Palmitate</keyword>
<reference evidence="13" key="1">
    <citation type="journal article" date="2019" name="Int. J. Syst. Evol. Microbiol.">
        <title>The Global Catalogue of Microorganisms (GCM) 10K type strain sequencing project: providing services to taxonomists for standard genome sequencing and annotation.</title>
        <authorList>
            <consortium name="The Broad Institute Genomics Platform"/>
            <consortium name="The Broad Institute Genome Sequencing Center for Infectious Disease"/>
            <person name="Wu L."/>
            <person name="Ma J."/>
        </authorList>
    </citation>
    <scope>NUCLEOTIDE SEQUENCE [LARGE SCALE GENOMIC DNA]</scope>
    <source>
        <strain evidence="13">JCM 18401</strain>
    </source>
</reference>
<keyword evidence="5 11" id="KW-0732">Signal</keyword>
<dbReference type="Proteomes" id="UP001499988">
    <property type="component" value="Unassembled WGS sequence"/>
</dbReference>
<accession>A0ABP9EVX3</accession>
<evidence type="ECO:0000256" key="6">
    <source>
        <dbReference type="ARBA" id="ARBA00023136"/>
    </source>
</evidence>
<evidence type="ECO:0000256" key="10">
    <source>
        <dbReference type="ARBA" id="ARBA00023288"/>
    </source>
</evidence>
<comment type="caution">
    <text evidence="12">The sequence shown here is derived from an EMBL/GenBank/DDBJ whole genome shotgun (WGS) entry which is preliminary data.</text>
</comment>
<keyword evidence="12" id="KW-0966">Cell projection</keyword>
<keyword evidence="9 11" id="KW-0998">Cell outer membrane</keyword>
<dbReference type="PROSITE" id="PS51257">
    <property type="entry name" value="PROKAR_LIPOPROTEIN"/>
    <property type="match status" value="1"/>
</dbReference>
<sequence length="221" mass="23555">MLRALSLLLLLGVGGCSSNYLPPQEVPDTPEYAPPAFSVTLPQANHGSLYRRGYNLALYQDRRAYRAGDILTVDLDERTQASKKAGTSTAKDSAMQGGGSYGFGNLTGSGSAGLDASRNFSGNGSSSQQNQLSGSITVTVADVLPNGVLVIRGEKWLRLNQGDEYIRLVGLVRPEDVDQGNKISSQRIADARISYGGRGTLAEVNAPGWGTRFFNDPIVPF</sequence>
<dbReference type="PANTHER" id="PTHR34933">
    <property type="entry name" value="FLAGELLAR L-RING PROTEIN"/>
    <property type="match status" value="1"/>
</dbReference>
<gene>
    <name evidence="12" type="primary">flgH_1</name>
    <name evidence="11" type="synonym">flgH</name>
    <name evidence="12" type="ORF">GCM10023333_22460</name>
</gene>
<dbReference type="EMBL" id="BAABJZ010000077">
    <property type="protein sequence ID" value="GAA4888649.1"/>
    <property type="molecule type" value="Genomic_DNA"/>
</dbReference>
<evidence type="ECO:0000256" key="8">
    <source>
        <dbReference type="ARBA" id="ARBA00023143"/>
    </source>
</evidence>
<evidence type="ECO:0000256" key="3">
    <source>
        <dbReference type="ARBA" id="ARBA00006929"/>
    </source>
</evidence>
<comment type="function">
    <text evidence="1 11">Assembles around the rod to form the L-ring and probably protects the motor/basal body from shearing forces during rotation.</text>
</comment>
<evidence type="ECO:0000313" key="12">
    <source>
        <dbReference type="EMBL" id="GAA4888649.1"/>
    </source>
</evidence>
<organism evidence="12 13">
    <name type="scientific">Ferrimonas pelagia</name>
    <dbReference type="NCBI Taxonomy" id="1177826"/>
    <lineage>
        <taxon>Bacteria</taxon>
        <taxon>Pseudomonadati</taxon>
        <taxon>Pseudomonadota</taxon>
        <taxon>Gammaproteobacteria</taxon>
        <taxon>Alteromonadales</taxon>
        <taxon>Ferrimonadaceae</taxon>
        <taxon>Ferrimonas</taxon>
    </lineage>
</organism>
<comment type="subunit">
    <text evidence="4 11">The basal body constitutes a major portion of the flagellar organelle and consists of four rings (L,P,S, and M) mounted on a central rod.</text>
</comment>
<protein>
    <recommendedName>
        <fullName evidence="11">Flagellar L-ring protein</fullName>
    </recommendedName>
    <alternativeName>
        <fullName evidence="11">Basal body L-ring protein</fullName>
    </alternativeName>
</protein>
<name>A0ABP9EVX3_9GAMM</name>
<evidence type="ECO:0000256" key="9">
    <source>
        <dbReference type="ARBA" id="ARBA00023237"/>
    </source>
</evidence>
<evidence type="ECO:0000256" key="5">
    <source>
        <dbReference type="ARBA" id="ARBA00022729"/>
    </source>
</evidence>
<dbReference type="InterPro" id="IPR000527">
    <property type="entry name" value="Flag_Lring"/>
</dbReference>
<proteinExistence type="inferred from homology"/>
<evidence type="ECO:0000256" key="4">
    <source>
        <dbReference type="ARBA" id="ARBA00011439"/>
    </source>
</evidence>
<keyword evidence="12" id="KW-0282">Flagellum</keyword>
<keyword evidence="10 11" id="KW-0449">Lipoprotein</keyword>
<keyword evidence="12" id="KW-0969">Cilium</keyword>
<comment type="similarity">
    <text evidence="3 11">Belongs to the FlgH family.</text>
</comment>
<dbReference type="HAMAP" id="MF_00415">
    <property type="entry name" value="FlgH"/>
    <property type="match status" value="1"/>
</dbReference>
<keyword evidence="8 11" id="KW-0975">Bacterial flagellum</keyword>
<evidence type="ECO:0000256" key="2">
    <source>
        <dbReference type="ARBA" id="ARBA00004635"/>
    </source>
</evidence>
<evidence type="ECO:0000256" key="1">
    <source>
        <dbReference type="ARBA" id="ARBA00002591"/>
    </source>
</evidence>
<keyword evidence="6 11" id="KW-0472">Membrane</keyword>
<dbReference type="PRINTS" id="PR01008">
    <property type="entry name" value="FLGLRINGFLGH"/>
</dbReference>
<evidence type="ECO:0000256" key="7">
    <source>
        <dbReference type="ARBA" id="ARBA00023139"/>
    </source>
</evidence>
<dbReference type="RefSeq" id="WP_345335485.1">
    <property type="nucleotide sequence ID" value="NZ_BAABJZ010000077.1"/>
</dbReference>
<evidence type="ECO:0000256" key="11">
    <source>
        <dbReference type="HAMAP-Rule" id="MF_00415"/>
    </source>
</evidence>
<comment type="subcellular location">
    <subcellularLocation>
        <location evidence="11">Cell outer membrane</location>
        <topology evidence="11">Lipid-anchor</topology>
    </subcellularLocation>
    <subcellularLocation>
        <location evidence="11">Bacterial flagellum basal body</location>
    </subcellularLocation>
    <subcellularLocation>
        <location evidence="2">Membrane</location>
        <topology evidence="2">Lipid-anchor</topology>
    </subcellularLocation>
</comment>
<keyword evidence="13" id="KW-1185">Reference proteome</keyword>
<dbReference type="NCBIfam" id="NF001304">
    <property type="entry name" value="PRK00249.1-4"/>
    <property type="match status" value="1"/>
</dbReference>